<reference evidence="6 7" key="1">
    <citation type="submission" date="2017-09" db="EMBL/GenBank/DDBJ databases">
        <title>Depth-based differentiation of microbial function through sediment-hosted aquifers and enrichment of novel symbionts in the deep terrestrial subsurface.</title>
        <authorList>
            <person name="Probst A.J."/>
            <person name="Ladd B."/>
            <person name="Jarett J.K."/>
            <person name="Geller-Mcgrath D.E."/>
            <person name="Sieber C.M."/>
            <person name="Emerson J.B."/>
            <person name="Anantharaman K."/>
            <person name="Thomas B.C."/>
            <person name="Malmstrom R."/>
            <person name="Stieglmeier M."/>
            <person name="Klingl A."/>
            <person name="Woyke T."/>
            <person name="Ryan C.M."/>
            <person name="Banfield J.F."/>
        </authorList>
    </citation>
    <scope>NUCLEOTIDE SEQUENCE [LARGE SCALE GENOMIC DNA]</scope>
    <source>
        <strain evidence="6">CG11_big_fil_rev_8_21_14_0_20_45_26</strain>
    </source>
</reference>
<dbReference type="Gene3D" id="1.10.10.10">
    <property type="entry name" value="Winged helix-like DNA-binding domain superfamily/Winged helix DNA-binding domain"/>
    <property type="match status" value="2"/>
</dbReference>
<name>A0A2H0LPU8_9BACT</name>
<keyword evidence="3" id="KW-0159">Chromosome partition</keyword>
<dbReference type="InterPro" id="IPR036388">
    <property type="entry name" value="WH-like_DNA-bd_sf"/>
</dbReference>
<dbReference type="InterPro" id="IPR036390">
    <property type="entry name" value="WH_DNA-bd_sf"/>
</dbReference>
<feature type="compositionally biased region" description="Basic and acidic residues" evidence="5">
    <location>
        <begin position="36"/>
        <end position="53"/>
    </location>
</feature>
<proteinExistence type="predicted"/>
<dbReference type="GO" id="GO:0051301">
    <property type="term" value="P:cell division"/>
    <property type="evidence" value="ECO:0007669"/>
    <property type="project" value="UniProtKB-KW"/>
</dbReference>
<evidence type="ECO:0000256" key="5">
    <source>
        <dbReference type="SAM" id="MobiDB-lite"/>
    </source>
</evidence>
<keyword evidence="4" id="KW-0131">Cell cycle</keyword>
<dbReference type="Pfam" id="PF04079">
    <property type="entry name" value="SMC_ScpB"/>
    <property type="match status" value="1"/>
</dbReference>
<evidence type="ECO:0000256" key="1">
    <source>
        <dbReference type="ARBA" id="ARBA00022490"/>
    </source>
</evidence>
<evidence type="ECO:0000256" key="4">
    <source>
        <dbReference type="ARBA" id="ARBA00023306"/>
    </source>
</evidence>
<feature type="compositionally biased region" description="Polar residues" evidence="5">
    <location>
        <begin position="236"/>
        <end position="250"/>
    </location>
</feature>
<organism evidence="6 7">
    <name type="scientific">Candidatus Abzuiibacterium crystallinum</name>
    <dbReference type="NCBI Taxonomy" id="1974748"/>
    <lineage>
        <taxon>Bacteria</taxon>
        <taxon>Pseudomonadati</taxon>
        <taxon>Candidatus Omnitrophota</taxon>
        <taxon>Candidatus Abzuiibacterium</taxon>
    </lineage>
</organism>
<accession>A0A2H0LPU8</accession>
<gene>
    <name evidence="6" type="primary">scpB</name>
    <name evidence="6" type="ORF">COV74_04600</name>
</gene>
<dbReference type="PANTHER" id="PTHR34298">
    <property type="entry name" value="SEGREGATION AND CONDENSATION PROTEIN B"/>
    <property type="match status" value="1"/>
</dbReference>
<protein>
    <submittedName>
        <fullName evidence="6">SMC-Scp complex subunit ScpB</fullName>
    </submittedName>
</protein>
<feature type="region of interest" description="Disordered" evidence="5">
    <location>
        <begin position="25"/>
        <end position="53"/>
    </location>
</feature>
<dbReference type="EMBL" id="PCVY01000043">
    <property type="protein sequence ID" value="PIQ86459.1"/>
    <property type="molecule type" value="Genomic_DNA"/>
</dbReference>
<keyword evidence="2" id="KW-0132">Cell division</keyword>
<dbReference type="NCBIfam" id="TIGR00281">
    <property type="entry name" value="SMC-Scp complex subunit ScpB"/>
    <property type="match status" value="1"/>
</dbReference>
<keyword evidence="1" id="KW-0963">Cytoplasm</keyword>
<evidence type="ECO:0000313" key="7">
    <source>
        <dbReference type="Proteomes" id="UP000230859"/>
    </source>
</evidence>
<sequence length="284" mass="32037">MSPANKEKEKAKELAMKQLRQEIEEKLAEQLPAESDADRSKEPMEMREPETSDEAKRVIEAILFSSSKPLAIVEFKRVLKGYSASQIEGLIRELQAEYVATERSFRIIEIAKGFEISTEPKYAPWILKLELQKKARQASQSALETLAILAYKQPMTRAEIEDLRGVDVSGVISTLMERQLVKIVGRKEVPGRPFLYGTTEKFLEHFGLKSIQDLPDISEIKTLIENSIKKDDLLRQDQTIPVSQDESSSAEGEMLPASEASESESVESTTDSEEQIDTEEEKQS</sequence>
<evidence type="ECO:0000313" key="6">
    <source>
        <dbReference type="EMBL" id="PIQ86459.1"/>
    </source>
</evidence>
<evidence type="ECO:0000256" key="3">
    <source>
        <dbReference type="ARBA" id="ARBA00022829"/>
    </source>
</evidence>
<dbReference type="AlphaFoldDB" id="A0A2H0LPU8"/>
<evidence type="ECO:0000256" key="2">
    <source>
        <dbReference type="ARBA" id="ARBA00022618"/>
    </source>
</evidence>
<dbReference type="PANTHER" id="PTHR34298:SF2">
    <property type="entry name" value="SEGREGATION AND CONDENSATION PROTEIN B"/>
    <property type="match status" value="1"/>
</dbReference>
<dbReference type="Proteomes" id="UP000230859">
    <property type="component" value="Unassembled WGS sequence"/>
</dbReference>
<comment type="caution">
    <text evidence="6">The sequence shown here is derived from an EMBL/GenBank/DDBJ whole genome shotgun (WGS) entry which is preliminary data.</text>
</comment>
<feature type="region of interest" description="Disordered" evidence="5">
    <location>
        <begin position="235"/>
        <end position="284"/>
    </location>
</feature>
<dbReference type="InterPro" id="IPR005234">
    <property type="entry name" value="ScpB_csome_segregation"/>
</dbReference>
<dbReference type="GO" id="GO:0051304">
    <property type="term" value="P:chromosome separation"/>
    <property type="evidence" value="ECO:0007669"/>
    <property type="project" value="InterPro"/>
</dbReference>
<dbReference type="SUPFAM" id="SSF46785">
    <property type="entry name" value="Winged helix' DNA-binding domain"/>
    <property type="match status" value="2"/>
</dbReference>
<feature type="compositionally biased region" description="Acidic residues" evidence="5">
    <location>
        <begin position="261"/>
        <end position="284"/>
    </location>
</feature>